<keyword evidence="3 9" id="KW-0698">rRNA processing</keyword>
<keyword evidence="12" id="KW-1185">Reference proteome</keyword>
<dbReference type="GO" id="GO:0042273">
    <property type="term" value="P:ribosomal large subunit biogenesis"/>
    <property type="evidence" value="ECO:0007669"/>
    <property type="project" value="TreeGrafter"/>
</dbReference>
<feature type="compositionally biased region" description="Low complexity" evidence="10">
    <location>
        <begin position="51"/>
        <end position="61"/>
    </location>
</feature>
<feature type="compositionally biased region" description="Polar residues" evidence="10">
    <location>
        <begin position="92"/>
        <end position="101"/>
    </location>
</feature>
<comment type="similarity">
    <text evidence="2 9">Belongs to the methyltransferase superfamily. RRP8 family.</text>
</comment>
<gene>
    <name evidence="11" type="primary">RRP8</name>
    <name evidence="11" type="ORF">OC846_005715</name>
</gene>
<dbReference type="GO" id="GO:0005730">
    <property type="term" value="C:nucleolus"/>
    <property type="evidence" value="ECO:0007669"/>
    <property type="project" value="UniProtKB-SubCell"/>
</dbReference>
<accession>A0AAN6GN10</accession>
<evidence type="ECO:0000256" key="1">
    <source>
        <dbReference type="ARBA" id="ARBA00004604"/>
    </source>
</evidence>
<dbReference type="EC" id="2.1.1.-" evidence="9"/>
<dbReference type="AlphaFoldDB" id="A0AAN6GN10"/>
<dbReference type="Gene3D" id="1.10.10.2150">
    <property type="entry name" value="Ribosomal RNA-processing protein 8, N-terminal domain"/>
    <property type="match status" value="1"/>
</dbReference>
<name>A0AAN6GN10_9BASI</name>
<evidence type="ECO:0000313" key="11">
    <source>
        <dbReference type="EMBL" id="KAK0545340.1"/>
    </source>
</evidence>
<dbReference type="FunFam" id="1.10.10.2150:FF:000001">
    <property type="entry name" value="Ribosomal RNA-processing protein 8"/>
    <property type="match status" value="1"/>
</dbReference>
<evidence type="ECO:0000256" key="3">
    <source>
        <dbReference type="ARBA" id="ARBA00022552"/>
    </source>
</evidence>
<reference evidence="11" key="1">
    <citation type="journal article" date="2023" name="PhytoFront">
        <title>Draft Genome Resources of Seven Strains of Tilletia horrida, Causal Agent of Kernel Smut of Rice.</title>
        <authorList>
            <person name="Khanal S."/>
            <person name="Antony Babu S."/>
            <person name="Zhou X.G."/>
        </authorList>
    </citation>
    <scope>NUCLEOTIDE SEQUENCE</scope>
    <source>
        <strain evidence="11">TX6</strain>
    </source>
</reference>
<keyword evidence="7 9" id="KW-0539">Nucleus</keyword>
<keyword evidence="4 9" id="KW-0489">Methyltransferase</keyword>
<evidence type="ECO:0000256" key="5">
    <source>
        <dbReference type="ARBA" id="ARBA00022679"/>
    </source>
</evidence>
<dbReference type="PANTHER" id="PTHR12787">
    <property type="entry name" value="RIBOSOMAL RNA-PROCESSING PROTEIN 8"/>
    <property type="match status" value="1"/>
</dbReference>
<proteinExistence type="inferred from homology"/>
<dbReference type="InterPro" id="IPR042036">
    <property type="entry name" value="RRP8_N"/>
</dbReference>
<evidence type="ECO:0000256" key="10">
    <source>
        <dbReference type="SAM" id="MobiDB-lite"/>
    </source>
</evidence>
<evidence type="ECO:0000313" key="12">
    <source>
        <dbReference type="Proteomes" id="UP001176517"/>
    </source>
</evidence>
<keyword evidence="6 9" id="KW-0949">S-adenosyl-L-methionine</keyword>
<dbReference type="SUPFAM" id="SSF53335">
    <property type="entry name" value="S-adenosyl-L-methionine-dependent methyltransferases"/>
    <property type="match status" value="1"/>
</dbReference>
<dbReference type="GO" id="GO:0016433">
    <property type="term" value="F:rRNA (adenine) methyltransferase activity"/>
    <property type="evidence" value="ECO:0007669"/>
    <property type="project" value="TreeGrafter"/>
</dbReference>
<evidence type="ECO:0000256" key="2">
    <source>
        <dbReference type="ARBA" id="ARBA00006301"/>
    </source>
</evidence>
<comment type="subcellular location">
    <subcellularLocation>
        <location evidence="1 9">Nucleus</location>
        <location evidence="1 9">Nucleolus</location>
    </subcellularLocation>
</comment>
<dbReference type="Pfam" id="PF05148">
    <property type="entry name" value="Methyltransf_8"/>
    <property type="match status" value="2"/>
</dbReference>
<evidence type="ECO:0000256" key="9">
    <source>
        <dbReference type="RuleBase" id="RU365074"/>
    </source>
</evidence>
<keyword evidence="5 9" id="KW-0808">Transferase</keyword>
<feature type="compositionally biased region" description="Low complexity" evidence="10">
    <location>
        <begin position="185"/>
        <end position="196"/>
    </location>
</feature>
<comment type="function">
    <text evidence="9">S-adenosyl-L-methionine-dependent methyltransferase that specifically methylates the N(1) position of adenine in helix 25.1 in 25S rRNA. Required both for ribosomal 40S and 60S subunits biogenesis. Required for efficient pre-rRNA cleavage at site A2.</text>
</comment>
<dbReference type="InterPro" id="IPR029063">
    <property type="entry name" value="SAM-dependent_MTases_sf"/>
</dbReference>
<feature type="compositionally biased region" description="Polar residues" evidence="10">
    <location>
        <begin position="199"/>
        <end position="213"/>
    </location>
</feature>
<dbReference type="InterPro" id="IPR007823">
    <property type="entry name" value="RRP8"/>
</dbReference>
<feature type="compositionally biased region" description="Low complexity" evidence="10">
    <location>
        <begin position="154"/>
        <end position="165"/>
    </location>
</feature>
<evidence type="ECO:0000256" key="4">
    <source>
        <dbReference type="ARBA" id="ARBA00022603"/>
    </source>
</evidence>
<protein>
    <recommendedName>
        <fullName evidence="8 9">Ribosomal RNA-processing protein 8</fullName>
        <ecNumber evidence="9">2.1.1.-</ecNumber>
    </recommendedName>
</protein>
<feature type="compositionally biased region" description="Basic and acidic residues" evidence="10">
    <location>
        <begin position="120"/>
        <end position="130"/>
    </location>
</feature>
<evidence type="ECO:0000256" key="6">
    <source>
        <dbReference type="ARBA" id="ARBA00022691"/>
    </source>
</evidence>
<organism evidence="11 12">
    <name type="scientific">Tilletia horrida</name>
    <dbReference type="NCBI Taxonomy" id="155126"/>
    <lineage>
        <taxon>Eukaryota</taxon>
        <taxon>Fungi</taxon>
        <taxon>Dikarya</taxon>
        <taxon>Basidiomycota</taxon>
        <taxon>Ustilaginomycotina</taxon>
        <taxon>Exobasidiomycetes</taxon>
        <taxon>Tilletiales</taxon>
        <taxon>Tilletiaceae</taxon>
        <taxon>Tilletia</taxon>
    </lineage>
</organism>
<evidence type="ECO:0000256" key="7">
    <source>
        <dbReference type="ARBA" id="ARBA00023242"/>
    </source>
</evidence>
<feature type="compositionally biased region" description="Low complexity" evidence="10">
    <location>
        <begin position="241"/>
        <end position="257"/>
    </location>
</feature>
<comment type="caution">
    <text evidence="11">The sequence shown here is derived from an EMBL/GenBank/DDBJ whole genome shotgun (WGS) entry which is preliminary data.</text>
</comment>
<dbReference type="Proteomes" id="UP001176517">
    <property type="component" value="Unassembled WGS sequence"/>
</dbReference>
<dbReference type="EMBL" id="JAPDMZ010000236">
    <property type="protein sequence ID" value="KAK0545340.1"/>
    <property type="molecule type" value="Genomic_DNA"/>
</dbReference>
<sequence>MSSSGKDKKGKKAAAADAEVDAIQAQLERNQTALAESILAKLSAVTEPGPTTTTTTTTQTKKQQHKERKNGLAAAGSAPRSSTLGLGATPVAGSSAQSANGLLSEADARLRGRLVSKRKRDVEEHGDHEGSSSSAATAPVNIKAHDEEEDAGRSSAVSKQSAKAKASPKDDIFAQAAKKQKKQKQQQQQQQGAVDKAASDTNGGATAEPQTLSKAQRKKLRKKAQQEALASQAGQNTDLTAASAPSSASNVSVKNSKAPATSLLPTTAPELSIAESPALTPLQKSMTQKLSGARFRTINETLYTTPSTSALSLMQKEPDTLAAYHQGFREQVKGWPKNPVDVLAKRIIASASASNASRQSLLIADLGAGEAPLAKALESTLPSAKVLAFDLLTSPDGRIVGADCARHPFGVPLPGDPISSSVPASVRRAVDNKKSAKARASGASIAENGAAGSQHANANPQAVVDAVVFCLSLMPTNWVDMIFEARRIMREGGELYIAEVASRFNTLDDFVSILERLGFKLADKDDSNTHFTILHLRLMKDVAVWNQWKATKGQEWEKDLGAAESDLAAYRADLVQEGSKILKPCLYKRR</sequence>
<dbReference type="Gene3D" id="3.40.50.150">
    <property type="entry name" value="Vaccinia Virus protein VP39"/>
    <property type="match status" value="1"/>
</dbReference>
<dbReference type="PANTHER" id="PTHR12787:SF0">
    <property type="entry name" value="RIBOSOMAL RNA-PROCESSING PROTEIN 8"/>
    <property type="match status" value="1"/>
</dbReference>
<feature type="region of interest" description="Disordered" evidence="10">
    <location>
        <begin position="42"/>
        <end position="257"/>
    </location>
</feature>
<evidence type="ECO:0000256" key="8">
    <source>
        <dbReference type="ARBA" id="ARBA00076672"/>
    </source>
</evidence>